<gene>
    <name evidence="2" type="ORF">TRIADDRAFT_53192</name>
</gene>
<organism evidence="2 3">
    <name type="scientific">Trichoplax adhaerens</name>
    <name type="common">Trichoplax reptans</name>
    <dbReference type="NCBI Taxonomy" id="10228"/>
    <lineage>
        <taxon>Eukaryota</taxon>
        <taxon>Metazoa</taxon>
        <taxon>Placozoa</taxon>
        <taxon>Uniplacotomia</taxon>
        <taxon>Trichoplacea</taxon>
        <taxon>Trichoplacidae</taxon>
        <taxon>Trichoplax</taxon>
    </lineage>
</organism>
<dbReference type="CTD" id="6751084"/>
<dbReference type="Proteomes" id="UP000009022">
    <property type="component" value="Unassembled WGS sequence"/>
</dbReference>
<name>B3RNK0_TRIAD</name>
<dbReference type="GeneID" id="6751084"/>
<accession>B3RNK0</accession>
<dbReference type="HOGENOM" id="CLU_2111983_0_0_1"/>
<dbReference type="EMBL" id="DS985242">
    <property type="protein sequence ID" value="EDV27467.1"/>
    <property type="molecule type" value="Genomic_DNA"/>
</dbReference>
<dbReference type="KEGG" id="tad:TRIADDRAFT_53192"/>
<dbReference type="InParanoid" id="B3RNK0"/>
<sequence length="115" mass="13141">MKILKEIVILALIANIGCMGVPQNRYGEMSDTDISDPQTNESVIFTNEIVNAIEDYLSRLEKEDTAVYKVRDSVSLRHNSFADKLAKLQVLLELNRITPIFKFAHNQSRKKMQKS</sequence>
<proteinExistence type="predicted"/>
<feature type="chain" id="PRO_5002798217" evidence="1">
    <location>
        <begin position="21"/>
        <end position="115"/>
    </location>
</feature>
<evidence type="ECO:0000313" key="2">
    <source>
        <dbReference type="EMBL" id="EDV27467.1"/>
    </source>
</evidence>
<evidence type="ECO:0000313" key="3">
    <source>
        <dbReference type="Proteomes" id="UP000009022"/>
    </source>
</evidence>
<dbReference type="AlphaFoldDB" id="B3RNK0"/>
<feature type="signal peptide" evidence="1">
    <location>
        <begin position="1"/>
        <end position="20"/>
    </location>
</feature>
<protein>
    <submittedName>
        <fullName evidence="2">Uncharacterized protein</fullName>
    </submittedName>
</protein>
<evidence type="ECO:0000256" key="1">
    <source>
        <dbReference type="SAM" id="SignalP"/>
    </source>
</evidence>
<keyword evidence="1" id="KW-0732">Signal</keyword>
<reference evidence="2 3" key="1">
    <citation type="journal article" date="2008" name="Nature">
        <title>The Trichoplax genome and the nature of placozoans.</title>
        <authorList>
            <person name="Srivastava M."/>
            <person name="Begovic E."/>
            <person name="Chapman J."/>
            <person name="Putnam N.H."/>
            <person name="Hellsten U."/>
            <person name="Kawashima T."/>
            <person name="Kuo A."/>
            <person name="Mitros T."/>
            <person name="Salamov A."/>
            <person name="Carpenter M.L."/>
            <person name="Signorovitch A.Y."/>
            <person name="Moreno M.A."/>
            <person name="Kamm K."/>
            <person name="Grimwood J."/>
            <person name="Schmutz J."/>
            <person name="Shapiro H."/>
            <person name="Grigoriev I.V."/>
            <person name="Buss L.W."/>
            <person name="Schierwater B."/>
            <person name="Dellaporta S.L."/>
            <person name="Rokhsar D.S."/>
        </authorList>
    </citation>
    <scope>NUCLEOTIDE SEQUENCE [LARGE SCALE GENOMIC DNA]</scope>
    <source>
        <strain evidence="2 3">Grell-BS-1999</strain>
    </source>
</reference>
<keyword evidence="3" id="KW-1185">Reference proteome</keyword>
<dbReference type="RefSeq" id="XP_002109301.1">
    <property type="nucleotide sequence ID" value="XM_002109265.1"/>
</dbReference>